<keyword evidence="9" id="KW-1185">Reference proteome</keyword>
<dbReference type="AlphaFoldDB" id="A0A0M0F937"/>
<dbReference type="Gene3D" id="3.30.43.10">
    <property type="entry name" value="Uridine Diphospho-n-acetylenolpyruvylglucosamine Reductase, domain 2"/>
    <property type="match status" value="1"/>
</dbReference>
<dbReference type="InterPro" id="IPR036318">
    <property type="entry name" value="FAD-bd_PCMH-like_sf"/>
</dbReference>
<dbReference type="InterPro" id="IPR006094">
    <property type="entry name" value="Oxid_FAD_bind_N"/>
</dbReference>
<keyword evidence="3" id="KW-0285">Flavoprotein</keyword>
<dbReference type="Pfam" id="PF01565">
    <property type="entry name" value="FAD_binding_4"/>
    <property type="match status" value="1"/>
</dbReference>
<evidence type="ECO:0000313" key="9">
    <source>
        <dbReference type="Proteomes" id="UP000037387"/>
    </source>
</evidence>
<dbReference type="SUPFAM" id="SSF56176">
    <property type="entry name" value="FAD-binding/transporter-associated domain-like"/>
    <property type="match status" value="1"/>
</dbReference>
<dbReference type="GO" id="GO:0071949">
    <property type="term" value="F:FAD binding"/>
    <property type="evidence" value="ECO:0007669"/>
    <property type="project" value="InterPro"/>
</dbReference>
<dbReference type="InterPro" id="IPR011251">
    <property type="entry name" value="Luciferase-like_dom"/>
</dbReference>
<proteinExistence type="inferred from homology"/>
<name>A0A0M0F937_CELCE</name>
<dbReference type="Gene3D" id="3.20.20.30">
    <property type="entry name" value="Luciferase-like domain"/>
    <property type="match status" value="1"/>
</dbReference>
<dbReference type="RefSeq" id="WP_053370630.1">
    <property type="nucleotide sequence ID" value="NZ_KQ435290.1"/>
</dbReference>
<evidence type="ECO:0000256" key="1">
    <source>
        <dbReference type="ARBA" id="ARBA00001974"/>
    </source>
</evidence>
<dbReference type="PANTHER" id="PTHR42973:SF39">
    <property type="entry name" value="FAD-BINDING PCMH-TYPE DOMAIN-CONTAINING PROTEIN"/>
    <property type="match status" value="1"/>
</dbReference>
<organism evidence="8 9">
    <name type="scientific">Cellulosimicrobium cellulans F16</name>
    <dbReference type="NCBI Taxonomy" id="1350482"/>
    <lineage>
        <taxon>Bacteria</taxon>
        <taxon>Bacillati</taxon>
        <taxon>Actinomycetota</taxon>
        <taxon>Actinomycetes</taxon>
        <taxon>Micrococcales</taxon>
        <taxon>Promicromonosporaceae</taxon>
        <taxon>Cellulosimicrobium</taxon>
    </lineage>
</organism>
<dbReference type="InterPro" id="IPR050416">
    <property type="entry name" value="FAD-linked_Oxidoreductase"/>
</dbReference>
<reference evidence="8 9" key="1">
    <citation type="journal article" date="2015" name="Sci. Rep.">
        <title>Functional and structural properties of a novel cellulosome-like multienzyme complex: efficient glycoside hydrolysis of water-insoluble 7-xylosyl-10-deacetylpaclitaxel.</title>
        <authorList>
            <person name="Dou T.Y."/>
            <person name="Luan H.W."/>
            <person name="Ge G.B."/>
            <person name="Dong M.M."/>
            <person name="Zou H.F."/>
            <person name="He Y.Q."/>
            <person name="Cui P."/>
            <person name="Wang J.Y."/>
            <person name="Hao D.C."/>
            <person name="Yang S.L."/>
            <person name="Yang L."/>
        </authorList>
    </citation>
    <scope>NUCLEOTIDE SEQUENCE [LARGE SCALE GENOMIC DNA]</scope>
    <source>
        <strain evidence="8 9">F16</strain>
    </source>
</reference>
<comment type="cofactor">
    <cofactor evidence="1">
        <name>FAD</name>
        <dbReference type="ChEBI" id="CHEBI:57692"/>
    </cofactor>
</comment>
<dbReference type="Pfam" id="PF08031">
    <property type="entry name" value="BBE"/>
    <property type="match status" value="1"/>
</dbReference>
<dbReference type="InterPro" id="IPR036661">
    <property type="entry name" value="Luciferase-like_sf"/>
</dbReference>
<dbReference type="Gene3D" id="3.30.465.10">
    <property type="match status" value="1"/>
</dbReference>
<dbReference type="InterPro" id="IPR012951">
    <property type="entry name" value="BBE"/>
</dbReference>
<evidence type="ECO:0000256" key="5">
    <source>
        <dbReference type="ARBA" id="ARBA00023002"/>
    </source>
</evidence>
<dbReference type="GO" id="GO:0016705">
    <property type="term" value="F:oxidoreductase activity, acting on paired donors, with incorporation or reduction of molecular oxygen"/>
    <property type="evidence" value="ECO:0007669"/>
    <property type="project" value="InterPro"/>
</dbReference>
<protein>
    <recommendedName>
        <fullName evidence="7">FAD-binding PCMH-type domain-containing protein</fullName>
    </recommendedName>
</protein>
<evidence type="ECO:0000256" key="6">
    <source>
        <dbReference type="SAM" id="MobiDB-lite"/>
    </source>
</evidence>
<gene>
    <name evidence="8" type="ORF">M768_12235</name>
</gene>
<dbReference type="SUPFAM" id="SSF51679">
    <property type="entry name" value="Bacterial luciferase-like"/>
    <property type="match status" value="1"/>
</dbReference>
<sequence>MTDYGHPLRFGTFVTPSAQDPEATVGLARLAEDLGYDLVTFQDHPYQPRFLDTWTLLSYVASATERIHVAPDVVNVPMRQPAVLARAAASLDLLSDGRVDLALGAGAFWDAMVSMGVERLTPGESVDALAEAIEVIRAIWGEDGDGELFVPGRHHRLDGATAGPGTTRRIPVWLGALGPRMLRLVGEKADGWLPSLGRVGLDGLRAGNARIDEAATAVGRDPREITRLLNVSGAFGTGDGGGGLGGAPDLAGPPEAWIERLLPLLLEEGVSTLVLATDDERTTRRFAEEVAPALRDAVAAGRASHGTDTSRVVPLAVRAARRPGIAYDDVPASLAERAVEPGDAAYAGVRSNYLRGGSPGLVLRPRDTAEVVEALAFARGQQVTRTVPLSVRSGGHGISGRSTNDGGIVLDLGALDAVEVLDDAARLVRVGPGARWGEVAAALAPRGWAITSGDYGGVGVGGLATAGGIGFLGRAHGLTIDHVRAVEVVLADGSVVRASAEENPDLFWAVRGAGSQVGIVTSFELVADEVSAVGFAQMVHDASDLAGFLERWGATVEASPRDTTSFLIVGRPRPGQPVVAQSMTMVDSDDPDTVLARLQPFAAISPLLAQATAQIVPYDAVVSAPAPGPHGGQGEPVSRSGLLEHLTPEASARLAGLVASGDTYFFQIRSTGGAASDVPADATAYGHRSANFSVVAMGASRSRLDARWDALADVFEGMYLSFDSDLRPERVADAFPPATLSRLREVKRRVDPTNVFRDNLPVLGPDPLDGSPARRHRLPRGRNPAEVEPR</sequence>
<dbReference type="InterPro" id="IPR016169">
    <property type="entry name" value="FAD-bd_PCMH_sub2"/>
</dbReference>
<dbReference type="InterPro" id="IPR016167">
    <property type="entry name" value="FAD-bd_PCMH_sub1"/>
</dbReference>
<keyword evidence="4" id="KW-0274">FAD</keyword>
<dbReference type="PROSITE" id="PS51387">
    <property type="entry name" value="FAD_PCMH"/>
    <property type="match status" value="1"/>
</dbReference>
<evidence type="ECO:0000256" key="4">
    <source>
        <dbReference type="ARBA" id="ARBA00022827"/>
    </source>
</evidence>
<dbReference type="PANTHER" id="PTHR42973">
    <property type="entry name" value="BINDING OXIDOREDUCTASE, PUTATIVE (AFU_ORTHOLOGUE AFUA_1G17690)-RELATED"/>
    <property type="match status" value="1"/>
</dbReference>
<dbReference type="Proteomes" id="UP000037387">
    <property type="component" value="Unassembled WGS sequence"/>
</dbReference>
<evidence type="ECO:0000256" key="3">
    <source>
        <dbReference type="ARBA" id="ARBA00022630"/>
    </source>
</evidence>
<dbReference type="PATRIC" id="fig|1350482.3.peg.2466"/>
<feature type="region of interest" description="Disordered" evidence="6">
    <location>
        <begin position="756"/>
        <end position="790"/>
    </location>
</feature>
<dbReference type="Pfam" id="PF00296">
    <property type="entry name" value="Bac_luciferase"/>
    <property type="match status" value="1"/>
</dbReference>
<evidence type="ECO:0000259" key="7">
    <source>
        <dbReference type="PROSITE" id="PS51387"/>
    </source>
</evidence>
<evidence type="ECO:0000256" key="2">
    <source>
        <dbReference type="ARBA" id="ARBA00005466"/>
    </source>
</evidence>
<dbReference type="EMBL" id="ATNL01000008">
    <property type="protein sequence ID" value="KON73706.1"/>
    <property type="molecule type" value="Genomic_DNA"/>
</dbReference>
<comment type="similarity">
    <text evidence="2">Belongs to the oxygen-dependent FAD-linked oxidoreductase family.</text>
</comment>
<accession>A0A0M0F937</accession>
<dbReference type="Gene3D" id="3.40.462.20">
    <property type="match status" value="1"/>
</dbReference>
<dbReference type="InterPro" id="IPR016166">
    <property type="entry name" value="FAD-bd_PCMH"/>
</dbReference>
<feature type="domain" description="FAD-binding PCMH-type" evidence="7">
    <location>
        <begin position="355"/>
        <end position="530"/>
    </location>
</feature>
<comment type="caution">
    <text evidence="8">The sequence shown here is derived from an EMBL/GenBank/DDBJ whole genome shotgun (WGS) entry which is preliminary data.</text>
</comment>
<keyword evidence="5" id="KW-0560">Oxidoreductase</keyword>
<evidence type="ECO:0000313" key="8">
    <source>
        <dbReference type="EMBL" id="KON73706.1"/>
    </source>
</evidence>